<accession>X1S4N1</accession>
<evidence type="ECO:0000313" key="1">
    <source>
        <dbReference type="EMBL" id="GAI87967.1"/>
    </source>
</evidence>
<reference evidence="1" key="1">
    <citation type="journal article" date="2014" name="Front. Microbiol.">
        <title>High frequency of phylogenetically diverse reductive dehalogenase-homologous genes in deep subseafloor sedimentary metagenomes.</title>
        <authorList>
            <person name="Kawai M."/>
            <person name="Futagami T."/>
            <person name="Toyoda A."/>
            <person name="Takaki Y."/>
            <person name="Nishi S."/>
            <person name="Hori S."/>
            <person name="Arai W."/>
            <person name="Tsubouchi T."/>
            <person name="Morono Y."/>
            <person name="Uchiyama I."/>
            <person name="Ito T."/>
            <person name="Fujiyama A."/>
            <person name="Inagaki F."/>
            <person name="Takami H."/>
        </authorList>
    </citation>
    <scope>NUCLEOTIDE SEQUENCE</scope>
    <source>
        <strain evidence="1">Expedition CK06-06</strain>
    </source>
</reference>
<organism evidence="1">
    <name type="scientific">marine sediment metagenome</name>
    <dbReference type="NCBI Taxonomy" id="412755"/>
    <lineage>
        <taxon>unclassified sequences</taxon>
        <taxon>metagenomes</taxon>
        <taxon>ecological metagenomes</taxon>
    </lineage>
</organism>
<name>X1S4N1_9ZZZZ</name>
<dbReference type="EMBL" id="BARW01007575">
    <property type="protein sequence ID" value="GAI87967.1"/>
    <property type="molecule type" value="Genomic_DNA"/>
</dbReference>
<sequence length="175" mass="20549">MRNWKAYFLARKEWKNHPEKFLGFPRSPRYKPANGQYVAIISNQQSRIVNGWLILPMKLGFTLKTRLDARHKLREVRIVPRGIGYTVEIVYHKHLPKTKKKDPRRKGAFDLGLTNLVTFVDNIGNRPIIVKDEGRGVKSITQYYLKKISKLQEQYSQQQRNELKQKNRLSVCCAV</sequence>
<dbReference type="AlphaFoldDB" id="X1S4N1"/>
<gene>
    <name evidence="1" type="ORF">S12H4_15731</name>
</gene>
<comment type="caution">
    <text evidence="1">The sequence shown here is derived from an EMBL/GenBank/DDBJ whole genome shotgun (WGS) entry which is preliminary data.</text>
</comment>
<protein>
    <submittedName>
        <fullName evidence="1">Uncharacterized protein</fullName>
    </submittedName>
</protein>
<proteinExistence type="predicted"/>